<gene>
    <name evidence="7" type="primary">proA</name>
    <name evidence="9" type="ORF">GCM10009804_61420</name>
</gene>
<name>A0ABP4Q3A6_9ACTN</name>
<comment type="pathway">
    <text evidence="1 7">Amino-acid biosynthesis; L-proline biosynthesis; L-glutamate 5-semialdehyde from L-glutamate: step 2/2.</text>
</comment>
<dbReference type="NCBIfam" id="TIGR00407">
    <property type="entry name" value="proA"/>
    <property type="match status" value="1"/>
</dbReference>
<dbReference type="EMBL" id="BAAAPH010000024">
    <property type="protein sequence ID" value="GAA1596637.1"/>
    <property type="molecule type" value="Genomic_DNA"/>
</dbReference>
<keyword evidence="7" id="KW-0963">Cytoplasm</keyword>
<keyword evidence="2 7" id="KW-0028">Amino-acid biosynthesis</keyword>
<dbReference type="PANTHER" id="PTHR11063:SF8">
    <property type="entry name" value="DELTA-1-PYRROLINE-5-CARBOXYLATE SYNTHASE"/>
    <property type="match status" value="1"/>
</dbReference>
<dbReference type="PANTHER" id="PTHR11063">
    <property type="entry name" value="GLUTAMATE SEMIALDEHYDE DEHYDROGENASE"/>
    <property type="match status" value="1"/>
</dbReference>
<evidence type="ECO:0000313" key="9">
    <source>
        <dbReference type="EMBL" id="GAA1596637.1"/>
    </source>
</evidence>
<dbReference type="InterPro" id="IPR016162">
    <property type="entry name" value="Ald_DH_N"/>
</dbReference>
<evidence type="ECO:0000259" key="8">
    <source>
        <dbReference type="Pfam" id="PF00171"/>
    </source>
</evidence>
<keyword evidence="3 7" id="KW-0641">Proline biosynthesis</keyword>
<evidence type="ECO:0000256" key="5">
    <source>
        <dbReference type="ARBA" id="ARBA00023002"/>
    </source>
</evidence>
<dbReference type="Gene3D" id="3.40.309.10">
    <property type="entry name" value="Aldehyde Dehydrogenase, Chain A, domain 2"/>
    <property type="match status" value="1"/>
</dbReference>
<evidence type="ECO:0000256" key="3">
    <source>
        <dbReference type="ARBA" id="ARBA00022650"/>
    </source>
</evidence>
<comment type="similarity">
    <text evidence="7">Belongs to the gamma-glutamyl phosphate reductase family.</text>
</comment>
<evidence type="ECO:0000256" key="4">
    <source>
        <dbReference type="ARBA" id="ARBA00022857"/>
    </source>
</evidence>
<accession>A0ABP4Q3A6</accession>
<dbReference type="InterPro" id="IPR020593">
    <property type="entry name" value="G-glutamylP_reductase_CS"/>
</dbReference>
<dbReference type="HAMAP" id="MF_00412">
    <property type="entry name" value="ProA"/>
    <property type="match status" value="1"/>
</dbReference>
<evidence type="ECO:0000256" key="7">
    <source>
        <dbReference type="HAMAP-Rule" id="MF_00412"/>
    </source>
</evidence>
<dbReference type="InterPro" id="IPR016163">
    <property type="entry name" value="Ald_DH_C"/>
</dbReference>
<keyword evidence="5 7" id="KW-0560">Oxidoreductase</keyword>
<comment type="subcellular location">
    <subcellularLocation>
        <location evidence="7">Cytoplasm</location>
    </subcellularLocation>
</comment>
<dbReference type="PIRSF" id="PIRSF000151">
    <property type="entry name" value="GPR"/>
    <property type="match status" value="1"/>
</dbReference>
<evidence type="ECO:0000256" key="6">
    <source>
        <dbReference type="ARBA" id="ARBA00049024"/>
    </source>
</evidence>
<keyword evidence="4 7" id="KW-0521">NADP</keyword>
<evidence type="ECO:0000256" key="2">
    <source>
        <dbReference type="ARBA" id="ARBA00022605"/>
    </source>
</evidence>
<dbReference type="EC" id="1.2.1.41" evidence="7"/>
<evidence type="ECO:0000313" key="10">
    <source>
        <dbReference type="Proteomes" id="UP001501705"/>
    </source>
</evidence>
<comment type="function">
    <text evidence="7">Catalyzes the NADPH-dependent reduction of L-glutamate 5-phosphate into L-glutamate 5-semialdehyde and phosphate. The product spontaneously undergoes cyclization to form 1-pyrroline-5-carboxylate.</text>
</comment>
<protein>
    <recommendedName>
        <fullName evidence="7">Gamma-glutamyl phosphate reductase</fullName>
        <shortName evidence="7">GPR</shortName>
        <ecNumber evidence="7">1.2.1.41</ecNumber>
    </recommendedName>
    <alternativeName>
        <fullName evidence="7">Glutamate-5-semialdehyde dehydrogenase</fullName>
    </alternativeName>
    <alternativeName>
        <fullName evidence="7">Glutamyl-gamma-semialdehyde dehydrogenase</fullName>
        <shortName evidence="7">GSA dehydrogenase</shortName>
    </alternativeName>
</protein>
<dbReference type="Proteomes" id="UP001501705">
    <property type="component" value="Unassembled WGS sequence"/>
</dbReference>
<feature type="domain" description="Aldehyde dehydrogenase" evidence="8">
    <location>
        <begin position="4"/>
        <end position="281"/>
    </location>
</feature>
<dbReference type="Pfam" id="PF00171">
    <property type="entry name" value="Aldedh"/>
    <property type="match status" value="1"/>
</dbReference>
<keyword evidence="10" id="KW-1185">Reference proteome</keyword>
<dbReference type="InterPro" id="IPR012134">
    <property type="entry name" value="Glu-5-SA_DH"/>
</dbReference>
<comment type="caution">
    <text evidence="9">The sequence shown here is derived from an EMBL/GenBank/DDBJ whole genome shotgun (WGS) entry which is preliminary data.</text>
</comment>
<organism evidence="9 10">
    <name type="scientific">Kribbella hippodromi</name>
    <dbReference type="NCBI Taxonomy" id="434347"/>
    <lineage>
        <taxon>Bacteria</taxon>
        <taxon>Bacillati</taxon>
        <taxon>Actinomycetota</taxon>
        <taxon>Actinomycetes</taxon>
        <taxon>Propionibacteriales</taxon>
        <taxon>Kribbellaceae</taxon>
        <taxon>Kribbella</taxon>
    </lineage>
</organism>
<sequence length="436" mass="44530">MSEIIELARRARVASYALAEASRATKDAALRAMAAALRANTDAIVAANAKDVAAAREAGTPESTVDRLALDPARVDGMAAGLEQLAGLNDPVGEVVRGYTLPNGLELRQVRVPFGVVGIIYEARPNVTADAAGICLKSGNAVLLRGSSSAAASNVAIVAVLRDAAEASGLPADVVQGVPTDRAAVKELMQARGLVDVLIPRGGAGLIQTVVSESTVPVIETGVGNCHVYIDADADLDLGLEILLNSKVQRPSVCNAAESLLVHAAVADEFLARALPALAHAGVTVHGDPTVVAASKHLGGADGAAATADAAPVVANAAPVVAADEDDFGTEYNSLDLSAAVVGSLEDAVQHIRRYSSGHTDAIVTRSQAAARRFTQAVDSAAVVVNASTRFTDGGEYGFGAEIGISTQKLHARGPMGLPEMTSTKYVVTGEGQLRT</sequence>
<comment type="catalytic activity">
    <reaction evidence="6 7">
        <text>L-glutamate 5-semialdehyde + phosphate + NADP(+) = L-glutamyl 5-phosphate + NADPH + H(+)</text>
        <dbReference type="Rhea" id="RHEA:19541"/>
        <dbReference type="ChEBI" id="CHEBI:15378"/>
        <dbReference type="ChEBI" id="CHEBI:43474"/>
        <dbReference type="ChEBI" id="CHEBI:57783"/>
        <dbReference type="ChEBI" id="CHEBI:58066"/>
        <dbReference type="ChEBI" id="CHEBI:58274"/>
        <dbReference type="ChEBI" id="CHEBI:58349"/>
        <dbReference type="EC" id="1.2.1.41"/>
    </reaction>
</comment>
<reference evidence="10" key="1">
    <citation type="journal article" date="2019" name="Int. J. Syst. Evol. Microbiol.">
        <title>The Global Catalogue of Microorganisms (GCM) 10K type strain sequencing project: providing services to taxonomists for standard genome sequencing and annotation.</title>
        <authorList>
            <consortium name="The Broad Institute Genomics Platform"/>
            <consortium name="The Broad Institute Genome Sequencing Center for Infectious Disease"/>
            <person name="Wu L."/>
            <person name="Ma J."/>
        </authorList>
    </citation>
    <scope>NUCLEOTIDE SEQUENCE [LARGE SCALE GENOMIC DNA]</scope>
    <source>
        <strain evidence="10">JCM 15572</strain>
    </source>
</reference>
<dbReference type="InterPro" id="IPR000965">
    <property type="entry name" value="GPR_dom"/>
</dbReference>
<dbReference type="InterPro" id="IPR015590">
    <property type="entry name" value="Aldehyde_DH_dom"/>
</dbReference>
<evidence type="ECO:0000256" key="1">
    <source>
        <dbReference type="ARBA" id="ARBA00004985"/>
    </source>
</evidence>
<dbReference type="SUPFAM" id="SSF53720">
    <property type="entry name" value="ALDH-like"/>
    <property type="match status" value="1"/>
</dbReference>
<dbReference type="NCBIfam" id="NF001221">
    <property type="entry name" value="PRK00197.1"/>
    <property type="match status" value="1"/>
</dbReference>
<dbReference type="InterPro" id="IPR016161">
    <property type="entry name" value="Ald_DH/histidinol_DH"/>
</dbReference>
<dbReference type="CDD" id="cd07079">
    <property type="entry name" value="ALDH_F18-19_ProA-GPR"/>
    <property type="match status" value="1"/>
</dbReference>
<dbReference type="RefSeq" id="WP_344239061.1">
    <property type="nucleotide sequence ID" value="NZ_BAAAPH010000024.1"/>
</dbReference>
<dbReference type="PROSITE" id="PS01223">
    <property type="entry name" value="PROA"/>
    <property type="match status" value="1"/>
</dbReference>
<proteinExistence type="inferred from homology"/>
<dbReference type="Gene3D" id="3.40.605.10">
    <property type="entry name" value="Aldehyde Dehydrogenase, Chain A, domain 1"/>
    <property type="match status" value="1"/>
</dbReference>